<keyword evidence="1" id="KW-0812">Transmembrane</keyword>
<feature type="transmembrane region" description="Helical" evidence="1">
    <location>
        <begin position="18"/>
        <end position="36"/>
    </location>
</feature>
<proteinExistence type="predicted"/>
<name>A0ABV8U9F1_9PROT</name>
<protein>
    <recommendedName>
        <fullName evidence="4">Cytochrome C oxidase assembly protein</fullName>
    </recommendedName>
</protein>
<keyword evidence="3" id="KW-1185">Reference proteome</keyword>
<comment type="caution">
    <text evidence="2">The sequence shown here is derived from an EMBL/GenBank/DDBJ whole genome shotgun (WGS) entry which is preliminary data.</text>
</comment>
<evidence type="ECO:0000256" key="1">
    <source>
        <dbReference type="SAM" id="Phobius"/>
    </source>
</evidence>
<dbReference type="EMBL" id="JBHSCR010000003">
    <property type="protein sequence ID" value="MFC4347446.1"/>
    <property type="molecule type" value="Genomic_DNA"/>
</dbReference>
<evidence type="ECO:0000313" key="3">
    <source>
        <dbReference type="Proteomes" id="UP001595776"/>
    </source>
</evidence>
<evidence type="ECO:0000313" key="2">
    <source>
        <dbReference type="EMBL" id="MFC4347446.1"/>
    </source>
</evidence>
<keyword evidence="1" id="KW-0472">Membrane</keyword>
<organism evidence="2 3">
    <name type="scientific">Kordiimonas lipolytica</name>
    <dbReference type="NCBI Taxonomy" id="1662421"/>
    <lineage>
        <taxon>Bacteria</taxon>
        <taxon>Pseudomonadati</taxon>
        <taxon>Pseudomonadota</taxon>
        <taxon>Alphaproteobacteria</taxon>
        <taxon>Kordiimonadales</taxon>
        <taxon>Kordiimonadaceae</taxon>
        <taxon>Kordiimonas</taxon>
    </lineage>
</organism>
<reference evidence="3" key="1">
    <citation type="journal article" date="2019" name="Int. J. Syst. Evol. Microbiol.">
        <title>The Global Catalogue of Microorganisms (GCM) 10K type strain sequencing project: providing services to taxonomists for standard genome sequencing and annotation.</title>
        <authorList>
            <consortium name="The Broad Institute Genomics Platform"/>
            <consortium name="The Broad Institute Genome Sequencing Center for Infectious Disease"/>
            <person name="Wu L."/>
            <person name="Ma J."/>
        </authorList>
    </citation>
    <scope>NUCLEOTIDE SEQUENCE [LARGE SCALE GENOMIC DNA]</scope>
    <source>
        <strain evidence="3">CGMCC 1.15304</strain>
    </source>
</reference>
<gene>
    <name evidence="2" type="ORF">ACFO5Q_06270</name>
</gene>
<sequence length="43" mass="4922">MSDDHSEMHKRMKKRNRVLGLSLGAFVLLVAVFSYFKIKGLTP</sequence>
<dbReference type="RefSeq" id="WP_269448995.1">
    <property type="nucleotide sequence ID" value="NZ_JBHSCR010000003.1"/>
</dbReference>
<keyword evidence="1" id="KW-1133">Transmembrane helix</keyword>
<dbReference type="Proteomes" id="UP001595776">
    <property type="component" value="Unassembled WGS sequence"/>
</dbReference>
<accession>A0ABV8U9F1</accession>
<evidence type="ECO:0008006" key="4">
    <source>
        <dbReference type="Google" id="ProtNLM"/>
    </source>
</evidence>